<comment type="caution">
    <text evidence="2">The sequence shown here is derived from an EMBL/GenBank/DDBJ whole genome shotgun (WGS) entry which is preliminary data.</text>
</comment>
<feature type="transmembrane region" description="Helical" evidence="1">
    <location>
        <begin position="43"/>
        <end position="65"/>
    </location>
</feature>
<sequence>MYKKTVRRLFYLYTGEFVSTLLFAVLWALYLQNSEWTAPYLTSLASVYFFLLLEMILLQGSYYWFLKWKQVRKRDFSNLPDQKMRLFSFFKKVNITLIALGIPLMIYEFMISSLIFYWCLFLYLFAIIEQINYYHIRLSYLSLEEIKQFIRQKGFSKSKLAKEIEQYRNGIS</sequence>
<dbReference type="Proteomes" id="UP000284219">
    <property type="component" value="Unassembled WGS sequence"/>
</dbReference>
<dbReference type="AlphaFoldDB" id="A0A419SGJ1"/>
<evidence type="ECO:0008006" key="4">
    <source>
        <dbReference type="Google" id="ProtNLM"/>
    </source>
</evidence>
<protein>
    <recommendedName>
        <fullName evidence="4">General stress protein</fullName>
    </recommendedName>
</protein>
<gene>
    <name evidence="2" type="ORF">BEP19_11795</name>
</gene>
<keyword evidence="1" id="KW-1133">Transmembrane helix</keyword>
<feature type="transmembrane region" description="Helical" evidence="1">
    <location>
        <begin position="115"/>
        <end position="134"/>
    </location>
</feature>
<name>A0A419SGJ1_9BACL</name>
<evidence type="ECO:0000256" key="1">
    <source>
        <dbReference type="SAM" id="Phobius"/>
    </source>
</evidence>
<keyword evidence="1" id="KW-0472">Membrane</keyword>
<dbReference type="OrthoDB" id="4826010at2"/>
<reference evidence="2 3" key="1">
    <citation type="submission" date="2016-08" db="EMBL/GenBank/DDBJ databases">
        <title>Novel Firmicute Genomes.</title>
        <authorList>
            <person name="Poppleton D.I."/>
            <person name="Gribaldo S."/>
        </authorList>
    </citation>
    <scope>NUCLEOTIDE SEQUENCE [LARGE SCALE GENOMIC DNA]</scope>
    <source>
        <strain evidence="2 3">RAOx-1</strain>
    </source>
</reference>
<keyword evidence="3" id="KW-1185">Reference proteome</keyword>
<dbReference type="RefSeq" id="WP_120190402.1">
    <property type="nucleotide sequence ID" value="NZ_MCHY01000009.1"/>
</dbReference>
<proteinExistence type="predicted"/>
<organism evidence="2 3">
    <name type="scientific">Ammoniphilus oxalaticus</name>
    <dbReference type="NCBI Taxonomy" id="66863"/>
    <lineage>
        <taxon>Bacteria</taxon>
        <taxon>Bacillati</taxon>
        <taxon>Bacillota</taxon>
        <taxon>Bacilli</taxon>
        <taxon>Bacillales</taxon>
        <taxon>Paenibacillaceae</taxon>
        <taxon>Aneurinibacillus group</taxon>
        <taxon>Ammoniphilus</taxon>
    </lineage>
</organism>
<feature type="transmembrane region" description="Helical" evidence="1">
    <location>
        <begin position="9"/>
        <end position="31"/>
    </location>
</feature>
<accession>A0A419SGJ1</accession>
<keyword evidence="1" id="KW-0812">Transmembrane</keyword>
<dbReference type="EMBL" id="MCHY01000009">
    <property type="protein sequence ID" value="RKD22912.1"/>
    <property type="molecule type" value="Genomic_DNA"/>
</dbReference>
<feature type="transmembrane region" description="Helical" evidence="1">
    <location>
        <begin position="86"/>
        <end position="109"/>
    </location>
</feature>
<evidence type="ECO:0000313" key="3">
    <source>
        <dbReference type="Proteomes" id="UP000284219"/>
    </source>
</evidence>
<evidence type="ECO:0000313" key="2">
    <source>
        <dbReference type="EMBL" id="RKD22912.1"/>
    </source>
</evidence>